<sequence>MSNNSYDATGVLVFDGSPIVTSVIRALFDAFSLNEQYPGGDQCYIARDTDSTDTTWSAVRESIQEWAAMLGVGLTDEREDQEPGQILCALGKKLGISSPEFDGLVREVVEPDECQEADLNVLFRLASILNDGHNLLAIQYEGSWSSSKSRLGEFGGEGEYLSRHLRLYSSSTRAVQLGEDIDRHLRGDDVASAAQAMLKSVRRFLDSVLHDDQRAEITSSIAAALASGQDLQSA</sequence>
<dbReference type="RefSeq" id="WP_175226599.1">
    <property type="nucleotide sequence ID" value="NZ_CADIKH010000009.1"/>
</dbReference>
<protein>
    <submittedName>
        <fullName evidence="1">Uncharacterized protein</fullName>
    </submittedName>
</protein>
<dbReference type="EMBL" id="CADIKH010000009">
    <property type="protein sequence ID" value="CAB3754350.1"/>
    <property type="molecule type" value="Genomic_DNA"/>
</dbReference>
<evidence type="ECO:0000313" key="1">
    <source>
        <dbReference type="EMBL" id="CAB3754350.1"/>
    </source>
</evidence>
<accession>A0A6J5DJC8</accession>
<keyword evidence="2" id="KW-1185">Reference proteome</keyword>
<proteinExistence type="predicted"/>
<evidence type="ECO:0000313" key="2">
    <source>
        <dbReference type="Proteomes" id="UP000494363"/>
    </source>
</evidence>
<gene>
    <name evidence="1" type="ORF">LMG29542_02324</name>
</gene>
<reference evidence="1 2" key="1">
    <citation type="submission" date="2020-04" db="EMBL/GenBank/DDBJ databases">
        <authorList>
            <person name="De Canck E."/>
        </authorList>
    </citation>
    <scope>NUCLEOTIDE SEQUENCE [LARGE SCALE GENOMIC DNA]</scope>
    <source>
        <strain evidence="1 2">LMG 29542</strain>
    </source>
</reference>
<name>A0A6J5DJC8_9BURK</name>
<dbReference type="AlphaFoldDB" id="A0A6J5DJC8"/>
<organism evidence="1 2">
    <name type="scientific">Paraburkholderia humisilvae</name>
    <dbReference type="NCBI Taxonomy" id="627669"/>
    <lineage>
        <taxon>Bacteria</taxon>
        <taxon>Pseudomonadati</taxon>
        <taxon>Pseudomonadota</taxon>
        <taxon>Betaproteobacteria</taxon>
        <taxon>Burkholderiales</taxon>
        <taxon>Burkholderiaceae</taxon>
        <taxon>Paraburkholderia</taxon>
    </lineage>
</organism>
<dbReference type="Proteomes" id="UP000494363">
    <property type="component" value="Unassembled WGS sequence"/>
</dbReference>